<dbReference type="HAMAP" id="MF_01215">
    <property type="entry name" value="OMPdecase_type2"/>
    <property type="match status" value="1"/>
</dbReference>
<dbReference type="GO" id="GO:0006207">
    <property type="term" value="P:'de novo' pyrimidine nucleobase biosynthetic process"/>
    <property type="evidence" value="ECO:0007669"/>
    <property type="project" value="InterPro"/>
</dbReference>
<evidence type="ECO:0000256" key="2">
    <source>
        <dbReference type="ARBA" id="ARBA00008847"/>
    </source>
</evidence>
<name>A0A6I4NZ49_9MICO</name>
<dbReference type="InterPro" id="IPR018089">
    <property type="entry name" value="OMPdecase_AS"/>
</dbReference>
<evidence type="ECO:0000313" key="10">
    <source>
        <dbReference type="Proteomes" id="UP000438182"/>
    </source>
</evidence>
<dbReference type="UniPathway" id="UPA00070">
    <property type="reaction ID" value="UER00120"/>
</dbReference>
<evidence type="ECO:0000259" key="8">
    <source>
        <dbReference type="SMART" id="SM00934"/>
    </source>
</evidence>
<dbReference type="NCBIfam" id="TIGR02127">
    <property type="entry name" value="pyrF_sub2"/>
    <property type="match status" value="1"/>
</dbReference>
<evidence type="ECO:0000313" key="9">
    <source>
        <dbReference type="EMBL" id="MWB97029.1"/>
    </source>
</evidence>
<comment type="similarity">
    <text evidence="2 7">Belongs to the OMP decarboxylase family. Type 2 subfamily.</text>
</comment>
<dbReference type="InterPro" id="IPR011060">
    <property type="entry name" value="RibuloseP-bd_barrel"/>
</dbReference>
<keyword evidence="10" id="KW-1185">Reference proteome</keyword>
<evidence type="ECO:0000256" key="1">
    <source>
        <dbReference type="ARBA" id="ARBA00004861"/>
    </source>
</evidence>
<keyword evidence="3 7" id="KW-0210">Decarboxylase</keyword>
<accession>A0A6I4NZ49</accession>
<dbReference type="GO" id="GO:0004590">
    <property type="term" value="F:orotidine-5'-phosphate decarboxylase activity"/>
    <property type="evidence" value="ECO:0007669"/>
    <property type="project" value="UniProtKB-UniRule"/>
</dbReference>
<evidence type="ECO:0000256" key="3">
    <source>
        <dbReference type="ARBA" id="ARBA00022793"/>
    </source>
</evidence>
<dbReference type="InterPro" id="IPR011995">
    <property type="entry name" value="OMPdecase_type-2"/>
</dbReference>
<evidence type="ECO:0000256" key="6">
    <source>
        <dbReference type="ARBA" id="ARBA00049157"/>
    </source>
</evidence>
<comment type="pathway">
    <text evidence="1 7">Pyrimidine metabolism; UMP biosynthesis via de novo pathway; UMP from orotate: step 2/2.</text>
</comment>
<dbReference type="InterPro" id="IPR013785">
    <property type="entry name" value="Aldolase_TIM"/>
</dbReference>
<reference evidence="9 10" key="1">
    <citation type="submission" date="2019-12" db="EMBL/GenBank/DDBJ databases">
        <authorList>
            <person name="Kim Y.S."/>
        </authorList>
    </citation>
    <scope>NUCLEOTIDE SEQUENCE [LARGE SCALE GENOMIC DNA]</scope>
    <source>
        <strain evidence="9 10">MMS17-SY077</strain>
    </source>
</reference>
<sequence>MTATETTTFGDRLEQAFAERGRLCVGVDPHASLLDAWGLDDSAAGVREFGLRVVDAVYGRAGILKPQVSFFERHGAAGFAALERVLARARDAGLVVIGDAKRGDIGSTVEAYGEAWLRPGSPLEVDAVTLSPYLGLGSLASTLAYAAERGKGAFVLAATSNPEAAALQQAVLQTSSRAGSTVAAAMLSGVAAFNAAQPEASAKSTGSMGVVIGATLRLEDFGIDRQSPPDGPVVPVLAPGYGAQGARPADTKTIFGALARGVIVSESRSVLGAGPDGIVDAVSRRVEEIGGLDV</sequence>
<evidence type="ECO:0000256" key="5">
    <source>
        <dbReference type="ARBA" id="ARBA00023239"/>
    </source>
</evidence>
<dbReference type="Pfam" id="PF00215">
    <property type="entry name" value="OMPdecase"/>
    <property type="match status" value="1"/>
</dbReference>
<dbReference type="AlphaFoldDB" id="A0A6I4NZ49"/>
<organism evidence="9 10">
    <name type="scientific">Agromyces seonyuensis</name>
    <dbReference type="NCBI Taxonomy" id="2662446"/>
    <lineage>
        <taxon>Bacteria</taxon>
        <taxon>Bacillati</taxon>
        <taxon>Actinomycetota</taxon>
        <taxon>Actinomycetes</taxon>
        <taxon>Micrococcales</taxon>
        <taxon>Microbacteriaceae</taxon>
        <taxon>Agromyces</taxon>
    </lineage>
</organism>
<dbReference type="PANTHER" id="PTHR43375:SF1">
    <property type="entry name" value="OROTIDINE 5'-PHOSPHATE DECARBOXYLASE"/>
    <property type="match status" value="1"/>
</dbReference>
<dbReference type="PROSITE" id="PS00156">
    <property type="entry name" value="OMPDECASE"/>
    <property type="match status" value="1"/>
</dbReference>
<protein>
    <recommendedName>
        <fullName evidence="7">Orotidine 5'-phosphate decarboxylase</fullName>
        <ecNumber evidence="7">4.1.1.23</ecNumber>
    </recommendedName>
    <alternativeName>
        <fullName evidence="7">OMP decarboxylase</fullName>
        <shortName evidence="7">OMPDCase</shortName>
        <shortName evidence="7">OMPdecase</shortName>
    </alternativeName>
</protein>
<dbReference type="Gene3D" id="3.20.20.70">
    <property type="entry name" value="Aldolase class I"/>
    <property type="match status" value="1"/>
</dbReference>
<feature type="active site" description="Proton donor" evidence="7">
    <location>
        <position position="101"/>
    </location>
</feature>
<keyword evidence="5 7" id="KW-0456">Lyase</keyword>
<dbReference type="Proteomes" id="UP000438182">
    <property type="component" value="Unassembled WGS sequence"/>
</dbReference>
<gene>
    <name evidence="7 9" type="primary">pyrF</name>
    <name evidence="9" type="ORF">GB864_00430</name>
</gene>
<dbReference type="EC" id="4.1.1.23" evidence="7"/>
<evidence type="ECO:0000256" key="7">
    <source>
        <dbReference type="HAMAP-Rule" id="MF_01215"/>
    </source>
</evidence>
<comment type="caution">
    <text evidence="9">The sequence shown here is derived from an EMBL/GenBank/DDBJ whole genome shotgun (WGS) entry which is preliminary data.</text>
</comment>
<dbReference type="EMBL" id="WSTA01000001">
    <property type="protein sequence ID" value="MWB97029.1"/>
    <property type="molecule type" value="Genomic_DNA"/>
</dbReference>
<keyword evidence="4 7" id="KW-0665">Pyrimidine biosynthesis</keyword>
<dbReference type="InterPro" id="IPR001754">
    <property type="entry name" value="OMPdeCOase_dom"/>
</dbReference>
<dbReference type="CDD" id="cd04725">
    <property type="entry name" value="OMP_decarboxylase_like"/>
    <property type="match status" value="1"/>
</dbReference>
<dbReference type="GO" id="GO:0044205">
    <property type="term" value="P:'de novo' UMP biosynthetic process"/>
    <property type="evidence" value="ECO:0007669"/>
    <property type="project" value="UniProtKB-UniRule"/>
</dbReference>
<evidence type="ECO:0000256" key="4">
    <source>
        <dbReference type="ARBA" id="ARBA00022975"/>
    </source>
</evidence>
<dbReference type="SMART" id="SM00934">
    <property type="entry name" value="OMPdecase"/>
    <property type="match status" value="1"/>
</dbReference>
<dbReference type="PANTHER" id="PTHR43375">
    <property type="entry name" value="OROTIDINE 5'-PHOSPHATE DECARBOXYLASE"/>
    <property type="match status" value="1"/>
</dbReference>
<feature type="domain" description="Orotidine 5'-phosphate decarboxylase" evidence="8">
    <location>
        <begin position="22"/>
        <end position="282"/>
    </location>
</feature>
<comment type="catalytic activity">
    <reaction evidence="6 7">
        <text>orotidine 5'-phosphate + H(+) = UMP + CO2</text>
        <dbReference type="Rhea" id="RHEA:11596"/>
        <dbReference type="ChEBI" id="CHEBI:15378"/>
        <dbReference type="ChEBI" id="CHEBI:16526"/>
        <dbReference type="ChEBI" id="CHEBI:57538"/>
        <dbReference type="ChEBI" id="CHEBI:57865"/>
        <dbReference type="EC" id="4.1.1.23"/>
    </reaction>
</comment>
<proteinExistence type="inferred from homology"/>
<dbReference type="SUPFAM" id="SSF51366">
    <property type="entry name" value="Ribulose-phoshate binding barrel"/>
    <property type="match status" value="1"/>
</dbReference>
<dbReference type="RefSeq" id="WP_160422302.1">
    <property type="nucleotide sequence ID" value="NZ_WSTA01000001.1"/>
</dbReference>